<evidence type="ECO:0000313" key="4">
    <source>
        <dbReference type="Proteomes" id="UP000220840"/>
    </source>
</evidence>
<dbReference type="PROSITE" id="PS51170">
    <property type="entry name" value="CW"/>
    <property type="match status" value="2"/>
</dbReference>
<dbReference type="Gene3D" id="2.10.270.10">
    <property type="entry name" value="Cholin Binding"/>
    <property type="match status" value="1"/>
</dbReference>
<dbReference type="Proteomes" id="UP000220840">
    <property type="component" value="Unassembled WGS sequence"/>
</dbReference>
<dbReference type="Pfam" id="PF01473">
    <property type="entry name" value="Choline_bind_1"/>
    <property type="match status" value="1"/>
</dbReference>
<sequence length="310" mass="35692">MLVRSKRFIVICVLFLGIFLFFQYSNNKSYALAVSKNEYKINDLKTLTGEEIKQEGNIYKINVCNNQNKVEIIFNIENNNDNSKEKLLKYMNDLVAIGEDNAIAGEIDYSDDMTMIVNLNEGNNLIRIKNKEDNSEILKLSINYTKVKVIGIPDNINVGDNFDLKCSINKEMYNDTKWLSYGIDTLIVSEDGHVTIVNGGTGRVMGTIYNDNKIVGSINISMYALGEGKLGWIKNDDKWYYIDPVKKHFKIGWLESNNNWYYMNKDGSMKIGWLNDNEHTYYFNEKGEMVKGKITIDGKEYNFNNRGELI</sequence>
<dbReference type="AlphaFoldDB" id="A0A2A7MLR1"/>
<name>A0A2A7MLR1_9CLOT</name>
<accession>A0A2A7MLR1</accession>
<dbReference type="OrthoDB" id="1757415at2"/>
<organism evidence="3 4">
    <name type="scientific">Clostridium neonatale</name>
    <dbReference type="NCBI Taxonomy" id="137838"/>
    <lineage>
        <taxon>Bacteria</taxon>
        <taxon>Bacillati</taxon>
        <taxon>Bacillota</taxon>
        <taxon>Clostridia</taxon>
        <taxon>Eubacteriales</taxon>
        <taxon>Clostridiaceae</taxon>
        <taxon>Clostridium</taxon>
    </lineage>
</organism>
<feature type="repeat" description="Cell wall-binding" evidence="2">
    <location>
        <begin position="250"/>
        <end position="269"/>
    </location>
</feature>
<dbReference type="EMBL" id="PDCJ01000001">
    <property type="protein sequence ID" value="PEG32519.1"/>
    <property type="molecule type" value="Genomic_DNA"/>
</dbReference>
<keyword evidence="4" id="KW-1185">Reference proteome</keyword>
<feature type="repeat" description="Cell wall-binding" evidence="2">
    <location>
        <begin position="270"/>
        <end position="289"/>
    </location>
</feature>
<evidence type="ECO:0000256" key="2">
    <source>
        <dbReference type="PROSITE-ProRule" id="PRU00591"/>
    </source>
</evidence>
<gene>
    <name evidence="3" type="ORF">CQ394_12745</name>
</gene>
<proteinExistence type="predicted"/>
<dbReference type="STRING" id="137838.GCA_001458595_04039"/>
<dbReference type="Gene3D" id="2.20.120.10">
    <property type="entry name" value="Multimodular pneumococcal cell wall endolysin, domain 3"/>
    <property type="match status" value="1"/>
</dbReference>
<dbReference type="InterPro" id="IPR018337">
    <property type="entry name" value="Cell_wall/Cho-bd_repeat"/>
</dbReference>
<protein>
    <submittedName>
        <fullName evidence="3">Uncharacterized protein</fullName>
    </submittedName>
</protein>
<keyword evidence="1" id="KW-0677">Repeat</keyword>
<dbReference type="SUPFAM" id="SSF69360">
    <property type="entry name" value="Cell wall binding repeat"/>
    <property type="match status" value="1"/>
</dbReference>
<evidence type="ECO:0000313" key="3">
    <source>
        <dbReference type="EMBL" id="PEG32519.1"/>
    </source>
</evidence>
<reference evidence="3 4" key="1">
    <citation type="submission" date="2017-10" db="EMBL/GenBank/DDBJ databases">
        <title>Effective Description of Clostridium neonatale sp. nov. linked to necrotizing enterocolitis in neonates and a clarification of species assignable to the genus Clostridium (Prazmowski 1880) emend. Lawson and Rainey 2016.</title>
        <authorList>
            <person name="Bernard K."/>
            <person name="Burdz T."/>
            <person name="Wiebe D."/>
            <person name="Balcewich B."/>
            <person name="Alfa M."/>
            <person name="Bernier A.-M."/>
        </authorList>
    </citation>
    <scope>NUCLEOTIDE SEQUENCE [LARGE SCALE GENOMIC DNA]</scope>
    <source>
        <strain evidence="3 4">LCDC99A005</strain>
    </source>
</reference>
<comment type="caution">
    <text evidence="3">The sequence shown here is derived from an EMBL/GenBank/DDBJ whole genome shotgun (WGS) entry which is preliminary data.</text>
</comment>
<dbReference type="Pfam" id="PF19127">
    <property type="entry name" value="Choline_bind_3"/>
    <property type="match status" value="1"/>
</dbReference>
<dbReference type="RefSeq" id="WP_058296662.1">
    <property type="nucleotide sequence ID" value="NZ_CAMRXB010000043.1"/>
</dbReference>
<evidence type="ECO:0000256" key="1">
    <source>
        <dbReference type="ARBA" id="ARBA00022737"/>
    </source>
</evidence>